<accession>A0ABM8D0P9</accession>
<sequence>MSKTAAQKVRESGSESPEPARAVPDTETEPPTKSDTPATARARLRVPVPTVGMRMARVPLPPGPRTVATGVSSATTAVRNRVPDRESLLYFGGLGAAAVTGLVSWPVAGAIGVGVWVAEHARRGPGATGDGARG</sequence>
<protein>
    <submittedName>
        <fullName evidence="3">Uncharacterized protein</fullName>
    </submittedName>
</protein>
<evidence type="ECO:0000313" key="3">
    <source>
        <dbReference type="EMBL" id="BDU00892.1"/>
    </source>
</evidence>
<organism evidence="3 4">
    <name type="scientific">Nocardia sputorum</name>
    <dbReference type="NCBI Taxonomy" id="2984338"/>
    <lineage>
        <taxon>Bacteria</taxon>
        <taxon>Bacillati</taxon>
        <taxon>Actinomycetota</taxon>
        <taxon>Actinomycetes</taxon>
        <taxon>Mycobacteriales</taxon>
        <taxon>Nocardiaceae</taxon>
        <taxon>Nocardia</taxon>
    </lineage>
</organism>
<gene>
    <name evidence="3" type="ORF">IFM12276_39200</name>
</gene>
<feature type="region of interest" description="Disordered" evidence="1">
    <location>
        <begin position="1"/>
        <end position="74"/>
    </location>
</feature>
<name>A0ABM8D0P9_9NOCA</name>
<feature type="transmembrane region" description="Helical" evidence="2">
    <location>
        <begin position="88"/>
        <end position="118"/>
    </location>
</feature>
<reference evidence="3 4" key="1">
    <citation type="submission" date="2022-11" db="EMBL/GenBank/DDBJ databases">
        <title>Genome Sequencing of Nocardia sp. ON39_IFM12276 and assembly.</title>
        <authorList>
            <person name="Shimojima M."/>
            <person name="Toyokawa M."/>
            <person name="Uesaka K."/>
        </authorList>
    </citation>
    <scope>NUCLEOTIDE SEQUENCE [LARGE SCALE GENOMIC DNA]</scope>
    <source>
        <strain evidence="3 4">IFM 12276</strain>
    </source>
</reference>
<dbReference type="EMBL" id="AP026978">
    <property type="protein sequence ID" value="BDU00892.1"/>
    <property type="molecule type" value="Genomic_DNA"/>
</dbReference>
<proteinExistence type="predicted"/>
<keyword evidence="4" id="KW-1185">Reference proteome</keyword>
<keyword evidence="2" id="KW-1133">Transmembrane helix</keyword>
<dbReference type="RefSeq" id="WP_281873843.1">
    <property type="nucleotide sequence ID" value="NZ_AP026976.1"/>
</dbReference>
<evidence type="ECO:0000256" key="1">
    <source>
        <dbReference type="SAM" id="MobiDB-lite"/>
    </source>
</evidence>
<evidence type="ECO:0000313" key="4">
    <source>
        <dbReference type="Proteomes" id="UP001317870"/>
    </source>
</evidence>
<dbReference type="Proteomes" id="UP001317870">
    <property type="component" value="Chromosome"/>
</dbReference>
<evidence type="ECO:0000256" key="2">
    <source>
        <dbReference type="SAM" id="Phobius"/>
    </source>
</evidence>
<keyword evidence="2" id="KW-0472">Membrane</keyword>
<keyword evidence="2" id="KW-0812">Transmembrane</keyword>